<comment type="caution">
    <text evidence="6">The sequence shown here is derived from an EMBL/GenBank/DDBJ whole genome shotgun (WGS) entry which is preliminary data.</text>
</comment>
<gene>
    <name evidence="6" type="ORF">Godav_011307</name>
</gene>
<evidence type="ECO:0000256" key="2">
    <source>
        <dbReference type="ARBA" id="ARBA00038006"/>
    </source>
</evidence>
<dbReference type="InterPro" id="IPR051861">
    <property type="entry name" value="NET_actin-binding_domain"/>
</dbReference>
<evidence type="ECO:0000259" key="5">
    <source>
        <dbReference type="PROSITE" id="PS51774"/>
    </source>
</evidence>
<dbReference type="AlphaFoldDB" id="A0A7J8R9E5"/>
<feature type="coiled-coil region" evidence="3">
    <location>
        <begin position="264"/>
        <end position="323"/>
    </location>
</feature>
<protein>
    <recommendedName>
        <fullName evidence="5">NAB domain-containing protein</fullName>
    </recommendedName>
</protein>
<feature type="region of interest" description="Disordered" evidence="4">
    <location>
        <begin position="215"/>
        <end position="245"/>
    </location>
</feature>
<evidence type="ECO:0000313" key="6">
    <source>
        <dbReference type="EMBL" id="MBA0610459.1"/>
    </source>
</evidence>
<feature type="compositionally biased region" description="Acidic residues" evidence="4">
    <location>
        <begin position="215"/>
        <end position="234"/>
    </location>
</feature>
<dbReference type="PANTHER" id="PTHR32258:SF28">
    <property type="entry name" value="PROTEIN NETWORKED 3A-RELATED"/>
    <property type="match status" value="1"/>
</dbReference>
<evidence type="ECO:0000256" key="1">
    <source>
        <dbReference type="ARBA" id="ARBA00023054"/>
    </source>
</evidence>
<keyword evidence="7" id="KW-1185">Reference proteome</keyword>
<reference evidence="6 7" key="1">
    <citation type="journal article" date="2019" name="Genome Biol. Evol.">
        <title>Insights into the evolution of the New World diploid cottons (Gossypium, subgenus Houzingenia) based on genome sequencing.</title>
        <authorList>
            <person name="Grover C.E."/>
            <person name="Arick M.A. 2nd"/>
            <person name="Thrash A."/>
            <person name="Conover J.L."/>
            <person name="Sanders W.S."/>
            <person name="Peterson D.G."/>
            <person name="Frelichowski J.E."/>
            <person name="Scheffler J.A."/>
            <person name="Scheffler B.E."/>
            <person name="Wendel J.F."/>
        </authorList>
    </citation>
    <scope>NUCLEOTIDE SEQUENCE [LARGE SCALE GENOMIC DNA]</scope>
    <source>
        <strain evidence="6">27</strain>
        <tissue evidence="6">Leaf</tissue>
    </source>
</reference>
<dbReference type="GO" id="GO:0003779">
    <property type="term" value="F:actin binding"/>
    <property type="evidence" value="ECO:0007669"/>
    <property type="project" value="InterPro"/>
</dbReference>
<proteinExistence type="inferred from homology"/>
<feature type="compositionally biased region" description="Basic and acidic residues" evidence="4">
    <location>
        <begin position="235"/>
        <end position="245"/>
    </location>
</feature>
<dbReference type="PROSITE" id="PS51774">
    <property type="entry name" value="NAB"/>
    <property type="match status" value="1"/>
</dbReference>
<dbReference type="EMBL" id="JABFAC010000004">
    <property type="protein sequence ID" value="MBA0610459.1"/>
    <property type="molecule type" value="Genomic_DNA"/>
</dbReference>
<dbReference type="Proteomes" id="UP000593561">
    <property type="component" value="Unassembled WGS sequence"/>
</dbReference>
<keyword evidence="1 3" id="KW-0175">Coiled coil</keyword>
<dbReference type="InterPro" id="IPR011684">
    <property type="entry name" value="NAB"/>
</dbReference>
<evidence type="ECO:0000313" key="7">
    <source>
        <dbReference type="Proteomes" id="UP000593561"/>
    </source>
</evidence>
<organism evidence="6 7">
    <name type="scientific">Gossypium davidsonii</name>
    <name type="common">Davidson's cotton</name>
    <name type="synonym">Gossypium klotzschianum subsp. davidsonii</name>
    <dbReference type="NCBI Taxonomy" id="34287"/>
    <lineage>
        <taxon>Eukaryota</taxon>
        <taxon>Viridiplantae</taxon>
        <taxon>Streptophyta</taxon>
        <taxon>Embryophyta</taxon>
        <taxon>Tracheophyta</taxon>
        <taxon>Spermatophyta</taxon>
        <taxon>Magnoliopsida</taxon>
        <taxon>eudicotyledons</taxon>
        <taxon>Gunneridae</taxon>
        <taxon>Pentapetalae</taxon>
        <taxon>rosids</taxon>
        <taxon>malvids</taxon>
        <taxon>Malvales</taxon>
        <taxon>Malvaceae</taxon>
        <taxon>Malvoideae</taxon>
        <taxon>Gossypium</taxon>
    </lineage>
</organism>
<dbReference type="GO" id="GO:0005774">
    <property type="term" value="C:vacuolar membrane"/>
    <property type="evidence" value="ECO:0007669"/>
    <property type="project" value="TreeGrafter"/>
</dbReference>
<dbReference type="Pfam" id="PF07765">
    <property type="entry name" value="KIP1"/>
    <property type="match status" value="1"/>
</dbReference>
<name>A0A7J8R9E5_GOSDV</name>
<dbReference type="PANTHER" id="PTHR32258">
    <property type="entry name" value="PROTEIN NETWORKED 4A"/>
    <property type="match status" value="1"/>
</dbReference>
<feature type="domain" description="NAB" evidence="5">
    <location>
        <begin position="77"/>
        <end position="177"/>
    </location>
</feature>
<sequence>MVQMMNKMEESSRWWWFDSHHDGSKRSQWLQSTLSGAQNGVVLDNNYMLTIQINLLFQIFNTKARSESSSRIQALACTCGWPSVYRDPETEVPPDIVNFLTFPYFPLTSNLNGFILMIELDSKTKAMLKLIEEDADSFAKRAEMYYKKRPELISLVEDFYRSHRLLAERYDQIKLDPGNRLVTTLGSPFSSMKYCHSEKTINLMDKLYDSSSETFESEDYAESEVDDPEHDETGEEVKDPKQEDKYEAGLVTKEGHVVKEDESSKVFGDELMKLREEIEKLKEENKVQKAQLIQKDEEKKEVIRQLSYAVQALKDENMELKKNMVKRPSPSKWSPFEFNKINGGLFGMLLHGSPLSRSTIIAL</sequence>
<comment type="similarity">
    <text evidence="2">Belongs to the NET family.</text>
</comment>
<evidence type="ECO:0000256" key="4">
    <source>
        <dbReference type="SAM" id="MobiDB-lite"/>
    </source>
</evidence>
<accession>A0A7J8R9E5</accession>
<evidence type="ECO:0000256" key="3">
    <source>
        <dbReference type="SAM" id="Coils"/>
    </source>
</evidence>